<dbReference type="GO" id="GO:0009228">
    <property type="term" value="P:thiamine biosynthetic process"/>
    <property type="evidence" value="ECO:0007669"/>
    <property type="project" value="InterPro"/>
</dbReference>
<evidence type="ECO:0000256" key="1">
    <source>
        <dbReference type="ARBA" id="ARBA00004948"/>
    </source>
</evidence>
<dbReference type="Gene3D" id="3.40.1190.20">
    <property type="match status" value="1"/>
</dbReference>
<proteinExistence type="predicted"/>
<dbReference type="OrthoDB" id="9810880at2"/>
<evidence type="ECO:0000256" key="2">
    <source>
        <dbReference type="ARBA" id="ARBA00012135"/>
    </source>
</evidence>
<dbReference type="SUPFAM" id="SSF53613">
    <property type="entry name" value="Ribokinase-like"/>
    <property type="match status" value="1"/>
</dbReference>
<dbReference type="EMBL" id="FOPP01000012">
    <property type="protein sequence ID" value="SFH43600.1"/>
    <property type="molecule type" value="Genomic_DNA"/>
</dbReference>
<protein>
    <recommendedName>
        <fullName evidence="2">hydroxymethylpyrimidine kinase</fullName>
        <ecNumber evidence="2">2.7.1.49</ecNumber>
    </recommendedName>
</protein>
<reference evidence="4 5" key="1">
    <citation type="submission" date="2016-10" db="EMBL/GenBank/DDBJ databases">
        <authorList>
            <person name="de Groot N.N."/>
        </authorList>
    </citation>
    <scope>NUCLEOTIDE SEQUENCE [LARGE SCALE GENOMIC DNA]</scope>
    <source>
        <strain evidence="4 5">DSM 18684</strain>
    </source>
</reference>
<dbReference type="CDD" id="cd01169">
    <property type="entry name" value="HMPP_kinase"/>
    <property type="match status" value="1"/>
</dbReference>
<feature type="domain" description="Pyridoxamine kinase/Phosphomethylpyrimidine kinase" evidence="3">
    <location>
        <begin position="15"/>
        <end position="244"/>
    </location>
</feature>
<dbReference type="GO" id="GO:0008972">
    <property type="term" value="F:phosphomethylpyrimidine kinase activity"/>
    <property type="evidence" value="ECO:0007669"/>
    <property type="project" value="InterPro"/>
</dbReference>
<dbReference type="STRING" id="414048.SAMN04489864_11276"/>
<accession>A0A1I3A128</accession>
<evidence type="ECO:0000259" key="3">
    <source>
        <dbReference type="Pfam" id="PF08543"/>
    </source>
</evidence>
<evidence type="ECO:0000313" key="5">
    <source>
        <dbReference type="Proteomes" id="UP000199666"/>
    </source>
</evidence>
<dbReference type="GO" id="GO:0008902">
    <property type="term" value="F:hydroxymethylpyrimidine kinase activity"/>
    <property type="evidence" value="ECO:0007669"/>
    <property type="project" value="UniProtKB-EC"/>
</dbReference>
<dbReference type="PANTHER" id="PTHR20858:SF17">
    <property type="entry name" value="HYDROXYMETHYLPYRIMIDINE_PHOSPHOMETHYLPYRIMIDINE KINASE THI20-RELATED"/>
    <property type="match status" value="1"/>
</dbReference>
<dbReference type="EC" id="2.7.1.49" evidence="2"/>
<organism evidence="4 5">
    <name type="scientific">Pedobacter insulae</name>
    <dbReference type="NCBI Taxonomy" id="414048"/>
    <lineage>
        <taxon>Bacteria</taxon>
        <taxon>Pseudomonadati</taxon>
        <taxon>Bacteroidota</taxon>
        <taxon>Sphingobacteriia</taxon>
        <taxon>Sphingobacteriales</taxon>
        <taxon>Sphingobacteriaceae</taxon>
        <taxon>Pedobacter</taxon>
    </lineage>
</organism>
<gene>
    <name evidence="4" type="ORF">SAMN04489864_11276</name>
</gene>
<dbReference type="GO" id="GO:0005829">
    <property type="term" value="C:cytosol"/>
    <property type="evidence" value="ECO:0007669"/>
    <property type="project" value="TreeGrafter"/>
</dbReference>
<keyword evidence="5" id="KW-1185">Reference proteome</keyword>
<dbReference type="AlphaFoldDB" id="A0A1I3A128"/>
<comment type="pathway">
    <text evidence="1">Cofactor biosynthesis; thiamine diphosphate biosynthesis.</text>
</comment>
<dbReference type="RefSeq" id="WP_090997305.1">
    <property type="nucleotide sequence ID" value="NZ_FOPP01000012.1"/>
</dbReference>
<dbReference type="Pfam" id="PF08543">
    <property type="entry name" value="Phos_pyr_kin"/>
    <property type="match status" value="1"/>
</dbReference>
<dbReference type="Proteomes" id="UP000199666">
    <property type="component" value="Unassembled WGS sequence"/>
</dbReference>
<dbReference type="InterPro" id="IPR029056">
    <property type="entry name" value="Ribokinase-like"/>
</dbReference>
<evidence type="ECO:0000313" key="4">
    <source>
        <dbReference type="EMBL" id="SFH43600.1"/>
    </source>
</evidence>
<keyword evidence="4" id="KW-0808">Transferase</keyword>
<dbReference type="InterPro" id="IPR004399">
    <property type="entry name" value="HMP/HMP-P_kinase_dom"/>
</dbReference>
<name>A0A1I3A128_9SPHI</name>
<keyword evidence="4" id="KW-0418">Kinase</keyword>
<sequence length="250" mass="27446">MSVQRKYVASIAGFDPTAGAGILADLKCFEQHQVYGFGICTALTVQTDNNFISVEWQSANQIISQLAPLLEKFETTAIKIGLIKELSILEEVVAFIKLNNSDIALILDPILSSSSGFGFHNWNTTELTRILTQLTLITPNYEEMKSMGNRKSVEKAASGWAAYCPVLLKGGHHPLLPGRDLLFETPDKVHVLDPIPENIFPKHGSGCILSAAITANIAHGYSLNEACHRAKNYITNFLNSNTSLLGYHHH</sequence>
<dbReference type="InterPro" id="IPR013749">
    <property type="entry name" value="PM/HMP-P_kinase-1"/>
</dbReference>
<dbReference type="PANTHER" id="PTHR20858">
    <property type="entry name" value="PHOSPHOMETHYLPYRIMIDINE KINASE"/>
    <property type="match status" value="1"/>
</dbReference>